<evidence type="ECO:0000313" key="1">
    <source>
        <dbReference type="EMBL" id="KAK1299140.1"/>
    </source>
</evidence>
<sequence length="54" mass="6350">MSEREVCICVCALVFLSIFFSSPMLCRGAIFRWRNSQWMGFWDSGAWRWSIPLA</sequence>
<name>A0AAV9DD48_ACOCL</name>
<dbReference type="Proteomes" id="UP001180020">
    <property type="component" value="Unassembled WGS sequence"/>
</dbReference>
<reference evidence="1" key="2">
    <citation type="submission" date="2023-06" db="EMBL/GenBank/DDBJ databases">
        <authorList>
            <person name="Ma L."/>
            <person name="Liu K.-W."/>
            <person name="Li Z."/>
            <person name="Hsiao Y.-Y."/>
            <person name="Qi Y."/>
            <person name="Fu T."/>
            <person name="Tang G."/>
            <person name="Zhang D."/>
            <person name="Sun W.-H."/>
            <person name="Liu D.-K."/>
            <person name="Li Y."/>
            <person name="Chen G.-Z."/>
            <person name="Liu X.-D."/>
            <person name="Liao X.-Y."/>
            <person name="Jiang Y.-T."/>
            <person name="Yu X."/>
            <person name="Hao Y."/>
            <person name="Huang J."/>
            <person name="Zhao X.-W."/>
            <person name="Ke S."/>
            <person name="Chen Y.-Y."/>
            <person name="Wu W.-L."/>
            <person name="Hsu J.-L."/>
            <person name="Lin Y.-F."/>
            <person name="Huang M.-D."/>
            <person name="Li C.-Y."/>
            <person name="Huang L."/>
            <person name="Wang Z.-W."/>
            <person name="Zhao X."/>
            <person name="Zhong W.-Y."/>
            <person name="Peng D.-H."/>
            <person name="Ahmad S."/>
            <person name="Lan S."/>
            <person name="Zhang J.-S."/>
            <person name="Tsai W.-C."/>
            <person name="Van De Peer Y."/>
            <person name="Liu Z.-J."/>
        </authorList>
    </citation>
    <scope>NUCLEOTIDE SEQUENCE</scope>
    <source>
        <strain evidence="1">CP</strain>
        <tissue evidence="1">Leaves</tissue>
    </source>
</reference>
<keyword evidence="2" id="KW-1185">Reference proteome</keyword>
<dbReference type="AlphaFoldDB" id="A0AAV9DD48"/>
<gene>
    <name evidence="1" type="ORF">QJS10_CPB14g01235</name>
</gene>
<protein>
    <submittedName>
        <fullName evidence="1">Uncharacterized protein</fullName>
    </submittedName>
</protein>
<organism evidence="1 2">
    <name type="scientific">Acorus calamus</name>
    <name type="common">Sweet flag</name>
    <dbReference type="NCBI Taxonomy" id="4465"/>
    <lineage>
        <taxon>Eukaryota</taxon>
        <taxon>Viridiplantae</taxon>
        <taxon>Streptophyta</taxon>
        <taxon>Embryophyta</taxon>
        <taxon>Tracheophyta</taxon>
        <taxon>Spermatophyta</taxon>
        <taxon>Magnoliopsida</taxon>
        <taxon>Liliopsida</taxon>
        <taxon>Acoraceae</taxon>
        <taxon>Acorus</taxon>
    </lineage>
</organism>
<reference evidence="1" key="1">
    <citation type="journal article" date="2023" name="Nat. Commun.">
        <title>Diploid and tetraploid genomes of Acorus and the evolution of monocots.</title>
        <authorList>
            <person name="Ma L."/>
            <person name="Liu K.W."/>
            <person name="Li Z."/>
            <person name="Hsiao Y.Y."/>
            <person name="Qi Y."/>
            <person name="Fu T."/>
            <person name="Tang G.D."/>
            <person name="Zhang D."/>
            <person name="Sun W.H."/>
            <person name="Liu D.K."/>
            <person name="Li Y."/>
            <person name="Chen G.Z."/>
            <person name="Liu X.D."/>
            <person name="Liao X.Y."/>
            <person name="Jiang Y.T."/>
            <person name="Yu X."/>
            <person name="Hao Y."/>
            <person name="Huang J."/>
            <person name="Zhao X.W."/>
            <person name="Ke S."/>
            <person name="Chen Y.Y."/>
            <person name="Wu W.L."/>
            <person name="Hsu J.L."/>
            <person name="Lin Y.F."/>
            <person name="Huang M.D."/>
            <person name="Li C.Y."/>
            <person name="Huang L."/>
            <person name="Wang Z.W."/>
            <person name="Zhao X."/>
            <person name="Zhong W.Y."/>
            <person name="Peng D.H."/>
            <person name="Ahmad S."/>
            <person name="Lan S."/>
            <person name="Zhang J.S."/>
            <person name="Tsai W.C."/>
            <person name="Van de Peer Y."/>
            <person name="Liu Z.J."/>
        </authorList>
    </citation>
    <scope>NUCLEOTIDE SEQUENCE</scope>
    <source>
        <strain evidence="1">CP</strain>
    </source>
</reference>
<proteinExistence type="predicted"/>
<evidence type="ECO:0000313" key="2">
    <source>
        <dbReference type="Proteomes" id="UP001180020"/>
    </source>
</evidence>
<dbReference type="EMBL" id="JAUJYO010000014">
    <property type="protein sequence ID" value="KAK1299140.1"/>
    <property type="molecule type" value="Genomic_DNA"/>
</dbReference>
<accession>A0AAV9DD48</accession>
<comment type="caution">
    <text evidence="1">The sequence shown here is derived from an EMBL/GenBank/DDBJ whole genome shotgun (WGS) entry which is preliminary data.</text>
</comment>